<evidence type="ECO:0000313" key="2">
    <source>
        <dbReference type="EMBL" id="GFK93303.1"/>
    </source>
</evidence>
<protein>
    <recommendedName>
        <fullName evidence="4">Type I-E CRISPR-associated protein Cse2/CasB</fullName>
    </recommendedName>
</protein>
<accession>A0A6V8LKT1</accession>
<dbReference type="Gene3D" id="1.10.520.40">
    <property type="entry name" value="CRISPR-associated protein Cse2"/>
    <property type="match status" value="1"/>
</dbReference>
<dbReference type="RefSeq" id="WP_173082211.1">
    <property type="nucleotide sequence ID" value="NZ_BLTE01000004.1"/>
</dbReference>
<sequence>MTRLRELMNPWMLKDQTDRMAMDELAGRFWSVLEAWWRGLEDDRGTRAVLRRAKTPLAVFITPEFQRGPVALLTRNGIDLDHQDQERLALGLGVLAHVAPPVKDRTEGAPPHFAGLLKPEKGQESTRDPRMRKLLTLEDQESEALFLMLRRLAKYLEGKAPVGAAWRSLLRGACFWDEKTRRGWAMDYYVHREKPGK</sequence>
<feature type="compositionally biased region" description="Basic and acidic residues" evidence="1">
    <location>
        <begin position="118"/>
        <end position="129"/>
    </location>
</feature>
<comment type="caution">
    <text evidence="2">The sequence shown here is derived from an EMBL/GenBank/DDBJ whole genome shotgun (WGS) entry which is preliminary data.</text>
</comment>
<organism evidence="2 3">
    <name type="scientific">Fundidesulfovibrio magnetotacticus</name>
    <dbReference type="NCBI Taxonomy" id="2730080"/>
    <lineage>
        <taxon>Bacteria</taxon>
        <taxon>Pseudomonadati</taxon>
        <taxon>Thermodesulfobacteriota</taxon>
        <taxon>Desulfovibrionia</taxon>
        <taxon>Desulfovibrionales</taxon>
        <taxon>Desulfovibrionaceae</taxon>
        <taxon>Fundidesulfovibrio</taxon>
    </lineage>
</organism>
<dbReference type="Pfam" id="PF09485">
    <property type="entry name" value="CRISPR_Cse2"/>
    <property type="match status" value="1"/>
</dbReference>
<reference evidence="2 3" key="2">
    <citation type="submission" date="2020-05" db="EMBL/GenBank/DDBJ databases">
        <title>Draft genome sequence of Desulfovibrio sp. strainFSS-1.</title>
        <authorList>
            <person name="Shimoshige H."/>
            <person name="Kobayashi H."/>
            <person name="Maekawa T."/>
        </authorList>
    </citation>
    <scope>NUCLEOTIDE SEQUENCE [LARGE SCALE GENOMIC DNA]</scope>
    <source>
        <strain evidence="2 3">SIID29052-01</strain>
    </source>
</reference>
<keyword evidence="3" id="KW-1185">Reference proteome</keyword>
<evidence type="ECO:0008006" key="4">
    <source>
        <dbReference type="Google" id="ProtNLM"/>
    </source>
</evidence>
<evidence type="ECO:0000256" key="1">
    <source>
        <dbReference type="SAM" id="MobiDB-lite"/>
    </source>
</evidence>
<proteinExistence type="predicted"/>
<dbReference type="InterPro" id="IPR013382">
    <property type="entry name" value="CRISPR-assoc_prot_Cse2"/>
</dbReference>
<feature type="region of interest" description="Disordered" evidence="1">
    <location>
        <begin position="103"/>
        <end position="129"/>
    </location>
</feature>
<dbReference type="NCBIfam" id="TIGR02548">
    <property type="entry name" value="casB_cse2"/>
    <property type="match status" value="1"/>
</dbReference>
<dbReference type="AlphaFoldDB" id="A0A6V8LKT1"/>
<reference evidence="2 3" key="1">
    <citation type="submission" date="2020-04" db="EMBL/GenBank/DDBJ databases">
        <authorList>
            <consortium name="Desulfovibrio sp. FSS-1 genome sequencing consortium"/>
            <person name="Shimoshige H."/>
            <person name="Kobayashi H."/>
            <person name="Maekawa T."/>
        </authorList>
    </citation>
    <scope>NUCLEOTIDE SEQUENCE [LARGE SCALE GENOMIC DNA]</scope>
    <source>
        <strain evidence="2 3">SIID29052-01</strain>
    </source>
</reference>
<dbReference type="Proteomes" id="UP000494245">
    <property type="component" value="Unassembled WGS sequence"/>
</dbReference>
<name>A0A6V8LKT1_9BACT</name>
<gene>
    <name evidence="2" type="ORF">NNJEOMEG_01134</name>
</gene>
<evidence type="ECO:0000313" key="3">
    <source>
        <dbReference type="Proteomes" id="UP000494245"/>
    </source>
</evidence>
<dbReference type="EMBL" id="BLTE01000004">
    <property type="protein sequence ID" value="GFK93303.1"/>
    <property type="molecule type" value="Genomic_DNA"/>
</dbReference>
<dbReference type="InterPro" id="IPR038287">
    <property type="entry name" value="Cse2_sf"/>
</dbReference>